<evidence type="ECO:0000313" key="4">
    <source>
        <dbReference type="Proteomes" id="UP001500866"/>
    </source>
</evidence>
<evidence type="ECO:0000259" key="2">
    <source>
        <dbReference type="SMART" id="SM00903"/>
    </source>
</evidence>
<reference evidence="3 4" key="1">
    <citation type="journal article" date="2019" name="Int. J. Syst. Evol. Microbiol.">
        <title>The Global Catalogue of Microorganisms (GCM) 10K type strain sequencing project: providing services to taxonomists for standard genome sequencing and annotation.</title>
        <authorList>
            <consortium name="The Broad Institute Genomics Platform"/>
            <consortium name="The Broad Institute Genome Sequencing Center for Infectious Disease"/>
            <person name="Wu L."/>
            <person name="Ma J."/>
        </authorList>
    </citation>
    <scope>NUCLEOTIDE SEQUENCE [LARGE SCALE GENOMIC DNA]</scope>
    <source>
        <strain evidence="3 4">JCM 15395</strain>
    </source>
</reference>
<dbReference type="InterPro" id="IPR050268">
    <property type="entry name" value="NADH-dep_flavin_reductase"/>
</dbReference>
<dbReference type="SMART" id="SM00903">
    <property type="entry name" value="Flavin_Reduct"/>
    <property type="match status" value="1"/>
</dbReference>
<evidence type="ECO:0000256" key="1">
    <source>
        <dbReference type="ARBA" id="ARBA00023002"/>
    </source>
</evidence>
<dbReference type="SUPFAM" id="SSF50475">
    <property type="entry name" value="FMN-binding split barrel"/>
    <property type="match status" value="1"/>
</dbReference>
<evidence type="ECO:0000313" key="3">
    <source>
        <dbReference type="EMBL" id="GAA0590266.1"/>
    </source>
</evidence>
<feature type="domain" description="Flavin reductase like" evidence="2">
    <location>
        <begin position="10"/>
        <end position="150"/>
    </location>
</feature>
<keyword evidence="4" id="KW-1185">Reference proteome</keyword>
<name>A0ABN1FGG1_9BACI</name>
<protein>
    <submittedName>
        <fullName evidence="3">Flavin reductase family protein</fullName>
    </submittedName>
</protein>
<organism evidence="3 4">
    <name type="scientific">Virgibacillus siamensis</name>
    <dbReference type="NCBI Taxonomy" id="480071"/>
    <lineage>
        <taxon>Bacteria</taxon>
        <taxon>Bacillati</taxon>
        <taxon>Bacillota</taxon>
        <taxon>Bacilli</taxon>
        <taxon>Bacillales</taxon>
        <taxon>Bacillaceae</taxon>
        <taxon>Virgibacillus</taxon>
    </lineage>
</organism>
<proteinExistence type="predicted"/>
<accession>A0ABN1FGG1</accession>
<dbReference type="Gene3D" id="2.30.110.10">
    <property type="entry name" value="Electron Transport, Fmn-binding Protein, Chain A"/>
    <property type="match status" value="1"/>
</dbReference>
<dbReference type="EMBL" id="BAAADS010000001">
    <property type="protein sequence ID" value="GAA0590266.1"/>
    <property type="molecule type" value="Genomic_DNA"/>
</dbReference>
<dbReference type="InterPro" id="IPR002563">
    <property type="entry name" value="Flavin_Rdtase-like_dom"/>
</dbReference>
<keyword evidence="1" id="KW-0560">Oxidoreductase</keyword>
<dbReference type="RefSeq" id="WP_343809605.1">
    <property type="nucleotide sequence ID" value="NZ_BAAADS010000001.1"/>
</dbReference>
<dbReference type="InterPro" id="IPR012349">
    <property type="entry name" value="Split_barrel_FMN-bd"/>
</dbReference>
<dbReference type="Pfam" id="PF01613">
    <property type="entry name" value="Flavin_Reduct"/>
    <property type="match status" value="1"/>
</dbReference>
<gene>
    <name evidence="3" type="ORF">GCM10009001_02780</name>
</gene>
<dbReference type="Proteomes" id="UP001500866">
    <property type="component" value="Unassembled WGS sequence"/>
</dbReference>
<dbReference type="PANTHER" id="PTHR30466:SF1">
    <property type="entry name" value="FMN REDUCTASE (NADH) RUTF"/>
    <property type="match status" value="1"/>
</dbReference>
<sequence length="160" mass="17495">MDDRTFRSAMGKFATGVTVITTEVNDEPYGMTANAFMSVSVNPKLVLISVDEMAHMNNYVRDAGKFAVSILNEDQQDMSAYFAGQVEEYRSVAFDRFNGMPTIPGSLVNLTCNVHDSVIAGDHTLYIGEVTDISISEGGPLTFFSGKYKQINGSVEVKEV</sequence>
<comment type="caution">
    <text evidence="3">The sequence shown here is derived from an EMBL/GenBank/DDBJ whole genome shotgun (WGS) entry which is preliminary data.</text>
</comment>
<dbReference type="PANTHER" id="PTHR30466">
    <property type="entry name" value="FLAVIN REDUCTASE"/>
    <property type="match status" value="1"/>
</dbReference>